<evidence type="ECO:0000256" key="1">
    <source>
        <dbReference type="ARBA" id="ARBA00022670"/>
    </source>
</evidence>
<dbReference type="Gene3D" id="2.40.260.10">
    <property type="entry name" value="Sortase"/>
    <property type="match status" value="1"/>
</dbReference>
<feature type="transmembrane region" description="Helical" evidence="5">
    <location>
        <begin position="12"/>
        <end position="31"/>
    </location>
</feature>
<dbReference type="InterPro" id="IPR005754">
    <property type="entry name" value="Sortase"/>
</dbReference>
<name>A0ABQ0VG37_ENTMU</name>
<dbReference type="Proteomes" id="UP000321175">
    <property type="component" value="Unassembled WGS sequence"/>
</dbReference>
<evidence type="ECO:0000256" key="3">
    <source>
        <dbReference type="ARBA" id="ARBA00022807"/>
    </source>
</evidence>
<accession>A0ABQ0VG37</accession>
<feature type="region of interest" description="Disordered" evidence="4">
    <location>
        <begin position="54"/>
        <end position="84"/>
    </location>
</feature>
<dbReference type="InterPro" id="IPR042007">
    <property type="entry name" value="Sortase_A"/>
</dbReference>
<keyword evidence="5" id="KW-0812">Transmembrane</keyword>
<gene>
    <name evidence="6" type="ORF">EMU01_27830</name>
</gene>
<dbReference type="EMBL" id="BJWA01000030">
    <property type="protein sequence ID" value="GEL81639.1"/>
    <property type="molecule type" value="Genomic_DNA"/>
</dbReference>
<protein>
    <recommendedName>
        <fullName evidence="8">Class A sortase</fullName>
    </recommendedName>
</protein>
<dbReference type="InterPro" id="IPR023365">
    <property type="entry name" value="Sortase_dom-sf"/>
</dbReference>
<keyword evidence="5" id="KW-1133">Transmembrane helix</keyword>
<keyword evidence="5" id="KW-0472">Membrane</keyword>
<evidence type="ECO:0008006" key="8">
    <source>
        <dbReference type="Google" id="ProtNLM"/>
    </source>
</evidence>
<keyword evidence="3" id="KW-0788">Thiol protease</keyword>
<evidence type="ECO:0000256" key="4">
    <source>
        <dbReference type="SAM" id="MobiDB-lite"/>
    </source>
</evidence>
<evidence type="ECO:0000256" key="2">
    <source>
        <dbReference type="ARBA" id="ARBA00022801"/>
    </source>
</evidence>
<evidence type="ECO:0000313" key="7">
    <source>
        <dbReference type="Proteomes" id="UP000321175"/>
    </source>
</evidence>
<keyword evidence="2" id="KW-0378">Hydrolase</keyword>
<dbReference type="CDD" id="cd06165">
    <property type="entry name" value="Sortase_A"/>
    <property type="match status" value="1"/>
</dbReference>
<reference evidence="6 7" key="1">
    <citation type="submission" date="2019-07" db="EMBL/GenBank/DDBJ databases">
        <title>Whole genome shotgun sequence of Enterococcus mundtii NBRC 100490.</title>
        <authorList>
            <person name="Hosoyama A."/>
            <person name="Uohara A."/>
            <person name="Ohji S."/>
            <person name="Ichikawa N."/>
        </authorList>
    </citation>
    <scope>NUCLEOTIDE SEQUENCE [LARGE SCALE GENOMIC DNA]</scope>
    <source>
        <strain evidence="6 7">NBRC 100490</strain>
    </source>
</reference>
<sequence length="245" mass="26478">MKGFFQKHKKGCILSLIIALFIGGMGSYFYFTNAQQKMNQETGTLQSEAIQKMEEKTQLKADSKKSKQKSTDKRGQQAEAELPIDTSRVDYTGKDVKPLTVEEMAKVNTEEVISSFGVGSLSIPSIHMNLPILEGISQSNLSVGAGTMKSNQTVGKGNFALAGHYMTDSGLLFGGLKNVKIGDAISLTYQGEQANYQVKEVKKISANDGYVIDDTEGDGILTLITCDSSVAGTEGRLMVRANLVD</sequence>
<dbReference type="Pfam" id="PF04203">
    <property type="entry name" value="Sortase"/>
    <property type="match status" value="1"/>
</dbReference>
<feature type="compositionally biased region" description="Basic and acidic residues" evidence="4">
    <location>
        <begin position="54"/>
        <end position="76"/>
    </location>
</feature>
<evidence type="ECO:0000313" key="6">
    <source>
        <dbReference type="EMBL" id="GEL81639.1"/>
    </source>
</evidence>
<dbReference type="SUPFAM" id="SSF63817">
    <property type="entry name" value="Sortase"/>
    <property type="match status" value="1"/>
</dbReference>
<organism evidence="6 7">
    <name type="scientific">Enterococcus mundtii</name>
    <dbReference type="NCBI Taxonomy" id="53346"/>
    <lineage>
        <taxon>Bacteria</taxon>
        <taxon>Bacillati</taxon>
        <taxon>Bacillota</taxon>
        <taxon>Bacilli</taxon>
        <taxon>Lactobacillales</taxon>
        <taxon>Enterococcaceae</taxon>
        <taxon>Enterococcus</taxon>
    </lineage>
</organism>
<comment type="caution">
    <text evidence="6">The sequence shown here is derived from an EMBL/GenBank/DDBJ whole genome shotgun (WGS) entry which is preliminary data.</text>
</comment>
<dbReference type="NCBIfam" id="TIGR01076">
    <property type="entry name" value="sortase_fam"/>
    <property type="match status" value="1"/>
</dbReference>
<evidence type="ECO:0000256" key="5">
    <source>
        <dbReference type="SAM" id="Phobius"/>
    </source>
</evidence>
<dbReference type="RefSeq" id="WP_071867888.1">
    <property type="nucleotide sequence ID" value="NZ_BJWA01000030.1"/>
</dbReference>
<keyword evidence="7" id="KW-1185">Reference proteome</keyword>
<dbReference type="GeneID" id="61000074"/>
<keyword evidence="1" id="KW-0645">Protease</keyword>
<proteinExistence type="predicted"/>